<accession>A0AAU7QB14</accession>
<evidence type="ECO:0000259" key="1">
    <source>
        <dbReference type="Pfam" id="PF07978"/>
    </source>
</evidence>
<gene>
    <name evidence="2" type="ORF">ABK905_03535</name>
</gene>
<protein>
    <submittedName>
        <fullName evidence="2">NIPSNAP family protein</fullName>
    </submittedName>
</protein>
<dbReference type="InterPro" id="IPR011008">
    <property type="entry name" value="Dimeric_a/b-barrel"/>
</dbReference>
<dbReference type="EMBL" id="CP157947">
    <property type="protein sequence ID" value="XBS70344.1"/>
    <property type="molecule type" value="Genomic_DNA"/>
</dbReference>
<reference evidence="2" key="1">
    <citation type="submission" date="2024-06" db="EMBL/GenBank/DDBJ databases">
        <authorList>
            <person name="Coelho C."/>
            <person name="Bento M."/>
            <person name="Garcia E."/>
            <person name="Camelo A."/>
            <person name="Brandao I."/>
            <person name="Espirito Santo C."/>
            <person name="Trovao J."/>
            <person name="Verissimo A."/>
            <person name="Costa J."/>
            <person name="Tiago I."/>
        </authorList>
    </citation>
    <scope>NUCLEOTIDE SEQUENCE</scope>
    <source>
        <strain evidence="2">KWT182</strain>
    </source>
</reference>
<dbReference type="InterPro" id="IPR012577">
    <property type="entry name" value="NIPSNAP"/>
</dbReference>
<name>A0AAU7QB14_9GAMM</name>
<dbReference type="Pfam" id="PF07978">
    <property type="entry name" value="NIPSNAP"/>
    <property type="match status" value="1"/>
</dbReference>
<feature type="domain" description="NIPSNAP" evidence="1">
    <location>
        <begin position="4"/>
        <end position="98"/>
    </location>
</feature>
<organism evidence="2">
    <name type="scientific">Acerihabitans sp. KWT182</name>
    <dbReference type="NCBI Taxonomy" id="3157919"/>
    <lineage>
        <taxon>Bacteria</taxon>
        <taxon>Pseudomonadati</taxon>
        <taxon>Pseudomonadota</taxon>
        <taxon>Gammaproteobacteria</taxon>
        <taxon>Enterobacterales</taxon>
        <taxon>Pectobacteriaceae</taxon>
        <taxon>Acerihabitans</taxon>
    </lineage>
</organism>
<evidence type="ECO:0000313" key="2">
    <source>
        <dbReference type="EMBL" id="XBS70344.1"/>
    </source>
</evidence>
<sequence>MIQELREYIFEKEKWPAYWSLFNEICLPTRKNDYGVLKGLWLHEGEDEVRFFHLWQYASLNDRARLRVRLAAIPVWKNDFLPRAAATLTDQFIRILNPHQELNEEASGSAQSLAVYDCIPGQAGAFIHFLKRGGLTALSLWQSEFGNPNEVILLRDGLAESDNEQYEKFVKNYSLLKVKILQPM</sequence>
<dbReference type="Gene3D" id="3.30.70.100">
    <property type="match status" value="1"/>
</dbReference>
<proteinExistence type="predicted"/>
<dbReference type="SUPFAM" id="SSF54909">
    <property type="entry name" value="Dimeric alpha+beta barrel"/>
    <property type="match status" value="1"/>
</dbReference>
<dbReference type="AlphaFoldDB" id="A0AAU7QB14"/>